<accession>A0ABN2D437</accession>
<dbReference type="Gene3D" id="3.30.70.1060">
    <property type="entry name" value="Dimeric alpha+beta barrel"/>
    <property type="match status" value="1"/>
</dbReference>
<reference evidence="3 4" key="1">
    <citation type="journal article" date="2019" name="Int. J. Syst. Evol. Microbiol.">
        <title>The Global Catalogue of Microorganisms (GCM) 10K type strain sequencing project: providing services to taxonomists for standard genome sequencing and annotation.</title>
        <authorList>
            <consortium name="The Broad Institute Genomics Platform"/>
            <consortium name="The Broad Institute Genome Sequencing Center for Infectious Disease"/>
            <person name="Wu L."/>
            <person name="Ma J."/>
        </authorList>
    </citation>
    <scope>NUCLEOTIDE SEQUENCE [LARGE SCALE GENOMIC DNA]</scope>
    <source>
        <strain evidence="3 4">JCM 14969</strain>
    </source>
</reference>
<sequence>MKFLLLICADPTQVPDDAFARGCEGWTEEMQRRGVLQGGGTGLHAPAAARTVRVRPGVDDDEISITDGPFAETKELIGGTVILDCPTLEEAVAFAARHPSARYGAIEVRPIWDPATPPPWS</sequence>
<dbReference type="EMBL" id="BAAAOS010000018">
    <property type="protein sequence ID" value="GAA1570081.1"/>
    <property type="molecule type" value="Genomic_DNA"/>
</dbReference>
<feature type="domain" description="YCII-related" evidence="2">
    <location>
        <begin position="1"/>
        <end position="113"/>
    </location>
</feature>
<dbReference type="PANTHER" id="PTHR35174:SF3">
    <property type="entry name" value="BLL7171 PROTEIN"/>
    <property type="match status" value="1"/>
</dbReference>
<organism evidence="3 4">
    <name type="scientific">Kribbella sancticallisti</name>
    <dbReference type="NCBI Taxonomy" id="460087"/>
    <lineage>
        <taxon>Bacteria</taxon>
        <taxon>Bacillati</taxon>
        <taxon>Actinomycetota</taxon>
        <taxon>Actinomycetes</taxon>
        <taxon>Propionibacteriales</taxon>
        <taxon>Kribbellaceae</taxon>
        <taxon>Kribbella</taxon>
    </lineage>
</organism>
<evidence type="ECO:0000313" key="3">
    <source>
        <dbReference type="EMBL" id="GAA1570081.1"/>
    </source>
</evidence>
<name>A0ABN2D437_9ACTN</name>
<evidence type="ECO:0000313" key="4">
    <source>
        <dbReference type="Proteomes" id="UP001500393"/>
    </source>
</evidence>
<evidence type="ECO:0000259" key="2">
    <source>
        <dbReference type="Pfam" id="PF03795"/>
    </source>
</evidence>
<dbReference type="Pfam" id="PF03795">
    <property type="entry name" value="YCII"/>
    <property type="match status" value="1"/>
</dbReference>
<gene>
    <name evidence="3" type="ORF">GCM10009789_24540</name>
</gene>
<comment type="caution">
    <text evidence="3">The sequence shown here is derived from an EMBL/GenBank/DDBJ whole genome shotgun (WGS) entry which is preliminary data.</text>
</comment>
<dbReference type="SUPFAM" id="SSF54909">
    <property type="entry name" value="Dimeric alpha+beta barrel"/>
    <property type="match status" value="1"/>
</dbReference>
<evidence type="ECO:0000256" key="1">
    <source>
        <dbReference type="ARBA" id="ARBA00007689"/>
    </source>
</evidence>
<protein>
    <submittedName>
        <fullName evidence="3">YciI family protein</fullName>
    </submittedName>
</protein>
<proteinExistence type="inferred from homology"/>
<dbReference type="Proteomes" id="UP001500393">
    <property type="component" value="Unassembled WGS sequence"/>
</dbReference>
<dbReference type="InterPro" id="IPR011008">
    <property type="entry name" value="Dimeric_a/b-barrel"/>
</dbReference>
<comment type="similarity">
    <text evidence="1">Belongs to the YciI family.</text>
</comment>
<dbReference type="RefSeq" id="WP_344213044.1">
    <property type="nucleotide sequence ID" value="NZ_BAAAOS010000018.1"/>
</dbReference>
<dbReference type="InterPro" id="IPR005545">
    <property type="entry name" value="YCII"/>
</dbReference>
<dbReference type="PANTHER" id="PTHR35174">
    <property type="entry name" value="BLL7171 PROTEIN-RELATED"/>
    <property type="match status" value="1"/>
</dbReference>
<keyword evidence="4" id="KW-1185">Reference proteome</keyword>